<dbReference type="Gene3D" id="1.10.101.10">
    <property type="entry name" value="PGBD-like superfamily/PGBD"/>
    <property type="match status" value="1"/>
</dbReference>
<dbReference type="CDD" id="cd22786">
    <property type="entry name" value="DPBB_YuiC-like"/>
    <property type="match status" value="1"/>
</dbReference>
<dbReference type="HOGENOM" id="CLU_098269_0_0_9"/>
<evidence type="ECO:0000313" key="6">
    <source>
        <dbReference type="Proteomes" id="UP000011124"/>
    </source>
</evidence>
<keyword evidence="1 2" id="KW-0732">Signal</keyword>
<dbReference type="Pfam" id="PF01471">
    <property type="entry name" value="PG_binding_1"/>
    <property type="match status" value="1"/>
</dbReference>
<dbReference type="InterPro" id="IPR036366">
    <property type="entry name" value="PGBDSf"/>
</dbReference>
<feature type="chain" id="PRO_5039263828" evidence="2">
    <location>
        <begin position="25"/>
        <end position="200"/>
    </location>
</feature>
<dbReference type="PANTHER" id="PTHR39160:SF4">
    <property type="entry name" value="RESUSCITATION-PROMOTING FACTOR RPFB"/>
    <property type="match status" value="1"/>
</dbReference>
<feature type="domain" description="3D" evidence="4">
    <location>
        <begin position="140"/>
        <end position="199"/>
    </location>
</feature>
<dbReference type="InterPro" id="IPR051933">
    <property type="entry name" value="Resuscitation_pf_RpfB"/>
</dbReference>
<dbReference type="PANTHER" id="PTHR39160">
    <property type="entry name" value="CELL WALL-BINDING PROTEIN YOCH"/>
    <property type="match status" value="1"/>
</dbReference>
<feature type="domain" description="Peptidoglycan binding-like" evidence="3">
    <location>
        <begin position="34"/>
        <end position="91"/>
    </location>
</feature>
<dbReference type="Gene3D" id="2.40.40.10">
    <property type="entry name" value="RlpA-like domain"/>
    <property type="match status" value="1"/>
</dbReference>
<dbReference type="InterPro" id="IPR036365">
    <property type="entry name" value="PGBD-like_sf"/>
</dbReference>
<dbReference type="Pfam" id="PF06725">
    <property type="entry name" value="3D"/>
    <property type="match status" value="1"/>
</dbReference>
<dbReference type="EMBL" id="CP002637">
    <property type="protein sequence ID" value="AEC00399.1"/>
    <property type="molecule type" value="Genomic_DNA"/>
</dbReference>
<name>F4EUY6_SELS3</name>
<dbReference type="InterPro" id="IPR010611">
    <property type="entry name" value="3D_dom"/>
</dbReference>
<proteinExistence type="predicted"/>
<sequence length="200" mass="21008">MRKTVIFSTILCICLLLSSAAAFAGGFLVKEGMRGDSVRAVQKLLIGRGYLAEGEDDGVCGKKTVTAITKFQQENGLEVDGICGQMTYRALSGGEEPPVIATPASRGGGRSLLVSASAYSRFDPGLSNHTASGTLVRKGVIAVDPAVIPMGTRVFIPGYGEAVAEDIGSAIRGNTIDIAFETAEEAIQFGRKTIEIFIMD</sequence>
<gene>
    <name evidence="5" type="ordered locus">Selsp_1441</name>
</gene>
<reference evidence="5 6" key="1">
    <citation type="submission" date="2011-04" db="EMBL/GenBank/DDBJ databases">
        <title>The complete genome of Selenomonas sputigena DSM 20758.</title>
        <authorList>
            <consortium name="US DOE Joint Genome Institute (JGI-PGF)"/>
            <person name="Lucas S."/>
            <person name="Copeland A."/>
            <person name="Lapidus A."/>
            <person name="Bruce D."/>
            <person name="Goodwin L."/>
            <person name="Pitluck S."/>
            <person name="Peters L."/>
            <person name="Kyrpides N."/>
            <person name="Mavromatis K."/>
            <person name="Ivanova N."/>
            <person name="Ovchinnikova G."/>
            <person name="Teshima H."/>
            <person name="Detter J.C."/>
            <person name="Tapia R."/>
            <person name="Han C."/>
            <person name="Land M."/>
            <person name="Hauser L."/>
            <person name="Markowitz V."/>
            <person name="Cheng J.-F."/>
            <person name="Hugenholtz P."/>
            <person name="Woyke T."/>
            <person name="Wu D."/>
            <person name="Gronow S."/>
            <person name="Wellnitz S."/>
            <person name="Schneider S."/>
            <person name="Klenk H.-P."/>
            <person name="Eisen J.A."/>
        </authorList>
    </citation>
    <scope>NUCLEOTIDE SEQUENCE [LARGE SCALE GENOMIC DNA]</scope>
    <source>
        <strain evidence="6">ATCC 35185 / DSM 20758 / VPI D19B-28</strain>
    </source>
</reference>
<dbReference type="SUPFAM" id="SSF47090">
    <property type="entry name" value="PGBD-like"/>
    <property type="match status" value="1"/>
</dbReference>
<accession>F4EUY6</accession>
<evidence type="ECO:0000256" key="2">
    <source>
        <dbReference type="SAM" id="SignalP"/>
    </source>
</evidence>
<evidence type="ECO:0000313" key="5">
    <source>
        <dbReference type="EMBL" id="AEC00399.1"/>
    </source>
</evidence>
<organism evidence="5 6">
    <name type="scientific">Selenomonas sputigena (strain ATCC 35185 / DSM 20758 / CCUG 44933 / VPI D19B-28)</name>
    <dbReference type="NCBI Taxonomy" id="546271"/>
    <lineage>
        <taxon>Bacteria</taxon>
        <taxon>Bacillati</taxon>
        <taxon>Bacillota</taxon>
        <taxon>Negativicutes</taxon>
        <taxon>Selenomonadales</taxon>
        <taxon>Selenomonadaceae</taxon>
        <taxon>Selenomonas</taxon>
    </lineage>
</organism>
<evidence type="ECO:0000256" key="1">
    <source>
        <dbReference type="ARBA" id="ARBA00022729"/>
    </source>
</evidence>
<dbReference type="GO" id="GO:0019867">
    <property type="term" value="C:outer membrane"/>
    <property type="evidence" value="ECO:0007669"/>
    <property type="project" value="InterPro"/>
</dbReference>
<dbReference type="InterPro" id="IPR036908">
    <property type="entry name" value="RlpA-like_sf"/>
</dbReference>
<evidence type="ECO:0000259" key="4">
    <source>
        <dbReference type="Pfam" id="PF06725"/>
    </source>
</evidence>
<dbReference type="GO" id="GO:0009254">
    <property type="term" value="P:peptidoglycan turnover"/>
    <property type="evidence" value="ECO:0007669"/>
    <property type="project" value="InterPro"/>
</dbReference>
<dbReference type="Proteomes" id="UP000011124">
    <property type="component" value="Chromosome"/>
</dbReference>
<dbReference type="OrthoDB" id="9798935at2"/>
<evidence type="ECO:0000259" key="3">
    <source>
        <dbReference type="Pfam" id="PF01471"/>
    </source>
</evidence>
<dbReference type="InterPro" id="IPR002477">
    <property type="entry name" value="Peptidoglycan-bd-like"/>
</dbReference>
<dbReference type="GO" id="GO:0004553">
    <property type="term" value="F:hydrolase activity, hydrolyzing O-glycosyl compounds"/>
    <property type="evidence" value="ECO:0007669"/>
    <property type="project" value="InterPro"/>
</dbReference>
<dbReference type="RefSeq" id="WP_013740876.1">
    <property type="nucleotide sequence ID" value="NC_015437.1"/>
</dbReference>
<feature type="signal peptide" evidence="2">
    <location>
        <begin position="1"/>
        <end position="24"/>
    </location>
</feature>
<keyword evidence="6" id="KW-1185">Reference proteome</keyword>
<dbReference type="AlphaFoldDB" id="F4EUY6"/>
<dbReference type="SUPFAM" id="SSF50685">
    <property type="entry name" value="Barwin-like endoglucanases"/>
    <property type="match status" value="1"/>
</dbReference>
<dbReference type="KEGG" id="ssg:Selsp_1441"/>
<protein>
    <submittedName>
        <fullName evidence="5">3D domain-containing protein</fullName>
    </submittedName>
</protein>